<dbReference type="EMBL" id="ML735411">
    <property type="protein sequence ID" value="KAE8384033.1"/>
    <property type="molecule type" value="Genomic_DNA"/>
</dbReference>
<sequence length="99" mass="11248">MKIQTSATRTGEIRDANPNFKILRAMVAIPLPNTDEPVEQGMRRIWTAIEGIVRKSQWTVQHTGQAIQIEAMQSEKGQTLYQLLLAYIDIDSMAKHIQL</sequence>
<gene>
    <name evidence="1" type="ORF">BDV23DRAFT_189619</name>
</gene>
<proteinExistence type="predicted"/>
<name>A0A5N7BQW2_PETAA</name>
<accession>A0A5N7BQW2</accession>
<protein>
    <submittedName>
        <fullName evidence="1">Uncharacterized protein</fullName>
    </submittedName>
</protein>
<dbReference type="AlphaFoldDB" id="A0A5N7BQW2"/>
<dbReference type="OrthoDB" id="4505768at2759"/>
<evidence type="ECO:0000313" key="1">
    <source>
        <dbReference type="EMBL" id="KAE8384033.1"/>
    </source>
</evidence>
<dbReference type="Proteomes" id="UP000326877">
    <property type="component" value="Unassembled WGS sequence"/>
</dbReference>
<reference evidence="1" key="1">
    <citation type="submission" date="2019-04" db="EMBL/GenBank/DDBJ databases">
        <title>Friends and foes A comparative genomics studyof 23 Aspergillus species from section Flavi.</title>
        <authorList>
            <consortium name="DOE Joint Genome Institute"/>
            <person name="Kjaerbolling I."/>
            <person name="Vesth T."/>
            <person name="Frisvad J.C."/>
            <person name="Nybo J.L."/>
            <person name="Theobald S."/>
            <person name="Kildgaard S."/>
            <person name="Isbrandt T."/>
            <person name="Kuo A."/>
            <person name="Sato A."/>
            <person name="Lyhne E.K."/>
            <person name="Kogle M.E."/>
            <person name="Wiebenga A."/>
            <person name="Kun R.S."/>
            <person name="Lubbers R.J."/>
            <person name="Makela M.R."/>
            <person name="Barry K."/>
            <person name="Chovatia M."/>
            <person name="Clum A."/>
            <person name="Daum C."/>
            <person name="Haridas S."/>
            <person name="He G."/>
            <person name="LaButti K."/>
            <person name="Lipzen A."/>
            <person name="Mondo S."/>
            <person name="Riley R."/>
            <person name="Salamov A."/>
            <person name="Simmons B.A."/>
            <person name="Magnuson J.K."/>
            <person name="Henrissat B."/>
            <person name="Mortensen U.H."/>
            <person name="Larsen T.O."/>
            <person name="Devries R.P."/>
            <person name="Grigoriev I.V."/>
            <person name="Machida M."/>
            <person name="Baker S.E."/>
            <person name="Andersen M.R."/>
        </authorList>
    </citation>
    <scope>NUCLEOTIDE SEQUENCE [LARGE SCALE GENOMIC DNA]</scope>
    <source>
        <strain evidence="1">IBT 14317</strain>
    </source>
</reference>
<organism evidence="1">
    <name type="scientific">Petromyces alliaceus</name>
    <name type="common">Aspergillus alliaceus</name>
    <dbReference type="NCBI Taxonomy" id="209559"/>
    <lineage>
        <taxon>Eukaryota</taxon>
        <taxon>Fungi</taxon>
        <taxon>Dikarya</taxon>
        <taxon>Ascomycota</taxon>
        <taxon>Pezizomycotina</taxon>
        <taxon>Eurotiomycetes</taxon>
        <taxon>Eurotiomycetidae</taxon>
        <taxon>Eurotiales</taxon>
        <taxon>Aspergillaceae</taxon>
        <taxon>Aspergillus</taxon>
        <taxon>Aspergillus subgen. Circumdati</taxon>
    </lineage>
</organism>